<keyword evidence="1 4" id="KW-0489">Methyltransferase</keyword>
<dbReference type="EC" id="2.1.1.-" evidence="4"/>
<organism evidence="4 5">
    <name type="scientific">Gordonia hydrophobica</name>
    <dbReference type="NCBI Taxonomy" id="40516"/>
    <lineage>
        <taxon>Bacteria</taxon>
        <taxon>Bacillati</taxon>
        <taxon>Actinomycetota</taxon>
        <taxon>Actinomycetes</taxon>
        <taxon>Mycobacteriales</taxon>
        <taxon>Gordoniaceae</taxon>
        <taxon>Gordonia</taxon>
    </lineage>
</organism>
<sequence length="203" mass="21865">MTTQPGYDALADLYDRTFPDPFTTPLERRVVDAFADAVAASDHSALVIDVGCGTGGVAAHLADRGLTVRGVEPSTGMAAIARDKYPHLSVSHGDAALNGLDLGAVRGIVARFSLIHVPPARVREILAEWANRLPIGATLLVAAQSSDEPGVHEFDHTVAKAWRWHPQALAEAVTTAGFQELWRTVSRPDADHRFPEVHLVARR</sequence>
<keyword evidence="5" id="KW-1185">Reference proteome</keyword>
<reference evidence="4 5" key="1">
    <citation type="journal article" date="2023" name="Virus Evol.">
        <title>Computational host range prediction-The good, the bad, and the ugly.</title>
        <authorList>
            <person name="Howell A.A."/>
            <person name="Versoza C.J."/>
            <person name="Pfeifer S.P."/>
        </authorList>
    </citation>
    <scope>NUCLEOTIDE SEQUENCE [LARGE SCALE GENOMIC DNA]</scope>
    <source>
        <strain evidence="4 5">1610/1b</strain>
    </source>
</reference>
<evidence type="ECO:0000256" key="1">
    <source>
        <dbReference type="ARBA" id="ARBA00022603"/>
    </source>
</evidence>
<dbReference type="CDD" id="cd02440">
    <property type="entry name" value="AdoMet_MTases"/>
    <property type="match status" value="1"/>
</dbReference>
<dbReference type="Pfam" id="PF13649">
    <property type="entry name" value="Methyltransf_25"/>
    <property type="match status" value="1"/>
</dbReference>
<dbReference type="InterPro" id="IPR029063">
    <property type="entry name" value="SAM-dependent_MTases_sf"/>
</dbReference>
<dbReference type="Proteomes" id="UP001479933">
    <property type="component" value="Chromosome"/>
</dbReference>
<dbReference type="GO" id="GO:0008168">
    <property type="term" value="F:methyltransferase activity"/>
    <property type="evidence" value="ECO:0007669"/>
    <property type="project" value="UniProtKB-KW"/>
</dbReference>
<gene>
    <name evidence="4" type="ORF">RVF87_06105</name>
</gene>
<feature type="domain" description="Methyltransferase" evidence="3">
    <location>
        <begin position="47"/>
        <end position="133"/>
    </location>
</feature>
<dbReference type="SUPFAM" id="SSF53335">
    <property type="entry name" value="S-adenosyl-L-methionine-dependent methyltransferases"/>
    <property type="match status" value="1"/>
</dbReference>
<proteinExistence type="predicted"/>
<dbReference type="Gene3D" id="3.40.50.150">
    <property type="entry name" value="Vaccinia Virus protein VP39"/>
    <property type="match status" value="1"/>
</dbReference>
<dbReference type="RefSeq" id="WP_066171391.1">
    <property type="nucleotide sequence ID" value="NZ_CP136137.1"/>
</dbReference>
<evidence type="ECO:0000313" key="5">
    <source>
        <dbReference type="Proteomes" id="UP001479933"/>
    </source>
</evidence>
<keyword evidence="2 4" id="KW-0808">Transferase</keyword>
<dbReference type="EMBL" id="CP136137">
    <property type="protein sequence ID" value="WYY08635.1"/>
    <property type="molecule type" value="Genomic_DNA"/>
</dbReference>
<dbReference type="GO" id="GO:0032259">
    <property type="term" value="P:methylation"/>
    <property type="evidence" value="ECO:0007669"/>
    <property type="project" value="UniProtKB-KW"/>
</dbReference>
<dbReference type="PANTHER" id="PTHR43861">
    <property type="entry name" value="TRANS-ACONITATE 2-METHYLTRANSFERASE-RELATED"/>
    <property type="match status" value="1"/>
</dbReference>
<dbReference type="PANTHER" id="PTHR43861:SF1">
    <property type="entry name" value="TRANS-ACONITATE 2-METHYLTRANSFERASE"/>
    <property type="match status" value="1"/>
</dbReference>
<accession>A0ABZ2U4T9</accession>
<evidence type="ECO:0000256" key="2">
    <source>
        <dbReference type="ARBA" id="ARBA00022679"/>
    </source>
</evidence>
<dbReference type="InterPro" id="IPR041698">
    <property type="entry name" value="Methyltransf_25"/>
</dbReference>
<name>A0ABZ2U4T9_9ACTN</name>
<evidence type="ECO:0000259" key="3">
    <source>
        <dbReference type="Pfam" id="PF13649"/>
    </source>
</evidence>
<evidence type="ECO:0000313" key="4">
    <source>
        <dbReference type="EMBL" id="WYY08635.1"/>
    </source>
</evidence>
<protein>
    <submittedName>
        <fullName evidence="4">Class I SAM-dependent methyltransferase</fullName>
        <ecNumber evidence="4">2.1.1.-</ecNumber>
    </submittedName>
</protein>